<organism evidence="1 2">
    <name type="scientific">Thelonectria olida</name>
    <dbReference type="NCBI Taxonomy" id="1576542"/>
    <lineage>
        <taxon>Eukaryota</taxon>
        <taxon>Fungi</taxon>
        <taxon>Dikarya</taxon>
        <taxon>Ascomycota</taxon>
        <taxon>Pezizomycotina</taxon>
        <taxon>Sordariomycetes</taxon>
        <taxon>Hypocreomycetidae</taxon>
        <taxon>Hypocreales</taxon>
        <taxon>Nectriaceae</taxon>
        <taxon>Thelonectria</taxon>
    </lineage>
</organism>
<dbReference type="AlphaFoldDB" id="A0A9P9ANC3"/>
<protein>
    <submittedName>
        <fullName evidence="1">Uncharacterized protein</fullName>
    </submittedName>
</protein>
<proteinExistence type="predicted"/>
<comment type="caution">
    <text evidence="1">The sequence shown here is derived from an EMBL/GenBank/DDBJ whole genome shotgun (WGS) entry which is preliminary data.</text>
</comment>
<name>A0A9P9ANC3_9HYPO</name>
<accession>A0A9P9ANC3</accession>
<dbReference type="EMBL" id="JAGPYM010000016">
    <property type="protein sequence ID" value="KAH6886497.1"/>
    <property type="molecule type" value="Genomic_DNA"/>
</dbReference>
<evidence type="ECO:0000313" key="1">
    <source>
        <dbReference type="EMBL" id="KAH6886497.1"/>
    </source>
</evidence>
<keyword evidence="2" id="KW-1185">Reference proteome</keyword>
<gene>
    <name evidence="1" type="ORF">B0T10DRAFT_82325</name>
</gene>
<evidence type="ECO:0000313" key="2">
    <source>
        <dbReference type="Proteomes" id="UP000777438"/>
    </source>
</evidence>
<sequence>MQSGMWIRRWLFLLFYSALSLCRRFRSLMRRWLAHRRRVSAVSSRLFGGRGTKRLGKQKEMRFQQLTSSVSIYQGVVFHDVSGRNQPEHGMMDDGLIRRNQTSILRPWHPHGWANNCMDKGCAHLLADYSGWSILKHDASRWPAARIPGLEAIPLDCTNRRSHEEDADGV</sequence>
<dbReference type="Proteomes" id="UP000777438">
    <property type="component" value="Unassembled WGS sequence"/>
</dbReference>
<reference evidence="1 2" key="1">
    <citation type="journal article" date="2021" name="Nat. Commun.">
        <title>Genetic determinants of endophytism in the Arabidopsis root mycobiome.</title>
        <authorList>
            <person name="Mesny F."/>
            <person name="Miyauchi S."/>
            <person name="Thiergart T."/>
            <person name="Pickel B."/>
            <person name="Atanasova L."/>
            <person name="Karlsson M."/>
            <person name="Huettel B."/>
            <person name="Barry K.W."/>
            <person name="Haridas S."/>
            <person name="Chen C."/>
            <person name="Bauer D."/>
            <person name="Andreopoulos W."/>
            <person name="Pangilinan J."/>
            <person name="LaButti K."/>
            <person name="Riley R."/>
            <person name="Lipzen A."/>
            <person name="Clum A."/>
            <person name="Drula E."/>
            <person name="Henrissat B."/>
            <person name="Kohler A."/>
            <person name="Grigoriev I.V."/>
            <person name="Martin F.M."/>
            <person name="Hacquard S."/>
        </authorList>
    </citation>
    <scope>NUCLEOTIDE SEQUENCE [LARGE SCALE GENOMIC DNA]</scope>
    <source>
        <strain evidence="1 2">MPI-CAGE-CH-0241</strain>
    </source>
</reference>